<dbReference type="AlphaFoldDB" id="K1UKW7"/>
<evidence type="ECO:0000313" key="1">
    <source>
        <dbReference type="EMBL" id="EKC72086.1"/>
    </source>
</evidence>
<sequence>MERTICDLIRSRSGIEMQTFQDALKQYAKRKERDLRKLMRYAQMFRVEKLLRQYLEVLL</sequence>
<gene>
    <name evidence="1" type="ORF">OBE_03065</name>
</gene>
<comment type="caution">
    <text evidence="1">The sequence shown here is derived from an EMBL/GenBank/DDBJ whole genome shotgun (WGS) entry which is preliminary data.</text>
</comment>
<accession>K1UKW7</accession>
<name>K1UKW7_9ZZZZ</name>
<protein>
    <submittedName>
        <fullName evidence="1">Uncharacterized protein</fullName>
    </submittedName>
</protein>
<reference evidence="1" key="1">
    <citation type="journal article" date="2013" name="Environ. Microbiol.">
        <title>Microbiota from the distal guts of lean and obese adolescents exhibit partial functional redundancy besides clear differences in community structure.</title>
        <authorList>
            <person name="Ferrer M."/>
            <person name="Ruiz A."/>
            <person name="Lanza F."/>
            <person name="Haange S.B."/>
            <person name="Oberbach A."/>
            <person name="Till H."/>
            <person name="Bargiela R."/>
            <person name="Campoy C."/>
            <person name="Segura M.T."/>
            <person name="Richter M."/>
            <person name="von Bergen M."/>
            <person name="Seifert J."/>
            <person name="Suarez A."/>
        </authorList>
    </citation>
    <scope>NUCLEOTIDE SEQUENCE</scope>
</reference>
<organism evidence="1">
    <name type="scientific">human gut metagenome</name>
    <dbReference type="NCBI Taxonomy" id="408170"/>
    <lineage>
        <taxon>unclassified sequences</taxon>
        <taxon>metagenomes</taxon>
        <taxon>organismal metagenomes</taxon>
    </lineage>
</organism>
<proteinExistence type="predicted"/>
<dbReference type="EMBL" id="AJWZ01002027">
    <property type="protein sequence ID" value="EKC72086.1"/>
    <property type="molecule type" value="Genomic_DNA"/>
</dbReference>